<keyword evidence="1" id="KW-1133">Transmembrane helix</keyword>
<name>A0A6I3KGJ8_9HYPH</name>
<evidence type="ECO:0000313" key="2">
    <source>
        <dbReference type="EMBL" id="MTD93439.1"/>
    </source>
</evidence>
<keyword evidence="1" id="KW-0812">Transmembrane</keyword>
<feature type="transmembrane region" description="Helical" evidence="1">
    <location>
        <begin position="40"/>
        <end position="59"/>
    </location>
</feature>
<accession>A0A6I3KGJ8</accession>
<proteinExistence type="predicted"/>
<evidence type="ECO:0000256" key="1">
    <source>
        <dbReference type="SAM" id="Phobius"/>
    </source>
</evidence>
<keyword evidence="1" id="KW-0472">Membrane</keyword>
<dbReference type="EMBL" id="WMBQ01000001">
    <property type="protein sequence ID" value="MTD93439.1"/>
    <property type="molecule type" value="Genomic_DNA"/>
</dbReference>
<keyword evidence="3" id="KW-1185">Reference proteome</keyword>
<feature type="transmembrane region" description="Helical" evidence="1">
    <location>
        <begin position="7"/>
        <end position="28"/>
    </location>
</feature>
<comment type="caution">
    <text evidence="2">The sequence shown here is derived from an EMBL/GenBank/DDBJ whole genome shotgun (WGS) entry which is preliminary data.</text>
</comment>
<protein>
    <submittedName>
        <fullName evidence="2">Uncharacterized protein</fullName>
    </submittedName>
</protein>
<feature type="transmembrane region" description="Helical" evidence="1">
    <location>
        <begin position="66"/>
        <end position="85"/>
    </location>
</feature>
<feature type="transmembrane region" description="Helical" evidence="1">
    <location>
        <begin position="91"/>
        <end position="112"/>
    </location>
</feature>
<evidence type="ECO:0000313" key="3">
    <source>
        <dbReference type="Proteomes" id="UP000440694"/>
    </source>
</evidence>
<dbReference type="RefSeq" id="WP_154737979.1">
    <property type="nucleotide sequence ID" value="NZ_WMBQ01000001.1"/>
</dbReference>
<organism evidence="2 3">
    <name type="scientific">Hyphomicrobium album</name>
    <dbReference type="NCBI Taxonomy" id="2665159"/>
    <lineage>
        <taxon>Bacteria</taxon>
        <taxon>Pseudomonadati</taxon>
        <taxon>Pseudomonadota</taxon>
        <taxon>Alphaproteobacteria</taxon>
        <taxon>Hyphomicrobiales</taxon>
        <taxon>Hyphomicrobiaceae</taxon>
        <taxon>Hyphomicrobium</taxon>
    </lineage>
</organism>
<dbReference type="AlphaFoldDB" id="A0A6I3KGJ8"/>
<sequence>MGRAISNVVPVAIAAVAGILAWDLVRLIGGRREAWDDPNYWVIGYPLMLATAFILGLGFPERPWRWALVIVAAQAGWALFLGLATDGSVSLFPLGLAMFAVLALPCVAAAYVGQWLARRLAA</sequence>
<dbReference type="Proteomes" id="UP000440694">
    <property type="component" value="Unassembled WGS sequence"/>
</dbReference>
<gene>
    <name evidence="2" type="ORF">GIW81_03695</name>
</gene>
<reference evidence="2 3" key="1">
    <citation type="submission" date="2019-11" db="EMBL/GenBank/DDBJ databases">
        <title>Identification of a novel strain.</title>
        <authorList>
            <person name="Xu Q."/>
            <person name="Wang G."/>
        </authorList>
    </citation>
    <scope>NUCLEOTIDE SEQUENCE [LARGE SCALE GENOMIC DNA]</scope>
    <source>
        <strain evidence="3">xq</strain>
    </source>
</reference>